<proteinExistence type="predicted"/>
<reference evidence="2" key="1">
    <citation type="submission" date="2014-11" db="EMBL/GenBank/DDBJ databases">
        <authorList>
            <person name="Amaro Gonzalez C."/>
        </authorList>
    </citation>
    <scope>NUCLEOTIDE SEQUENCE</scope>
</reference>
<evidence type="ECO:0000256" key="1">
    <source>
        <dbReference type="SAM" id="Phobius"/>
    </source>
</evidence>
<keyword evidence="1" id="KW-0472">Membrane</keyword>
<keyword evidence="1" id="KW-0812">Transmembrane</keyword>
<protein>
    <submittedName>
        <fullName evidence="2">Uncharacterized protein</fullName>
    </submittedName>
</protein>
<evidence type="ECO:0000313" key="2">
    <source>
        <dbReference type="EMBL" id="JAH22437.1"/>
    </source>
</evidence>
<accession>A0A0E9R114</accession>
<reference evidence="2" key="2">
    <citation type="journal article" date="2015" name="Fish Shellfish Immunol.">
        <title>Early steps in the European eel (Anguilla anguilla)-Vibrio vulnificus interaction in the gills: Role of the RtxA13 toxin.</title>
        <authorList>
            <person name="Callol A."/>
            <person name="Pajuelo D."/>
            <person name="Ebbesson L."/>
            <person name="Teles M."/>
            <person name="MacKenzie S."/>
            <person name="Amaro C."/>
        </authorList>
    </citation>
    <scope>NUCLEOTIDE SEQUENCE</scope>
</reference>
<sequence length="52" mass="6508">MFKQGYLFNFFNSSCFDLCDLLFFCFLYNVKFFSYVFVFFFHIAHLFYYSVE</sequence>
<keyword evidence="1" id="KW-1133">Transmembrane helix</keyword>
<name>A0A0E9R114_ANGAN</name>
<organism evidence="2">
    <name type="scientific">Anguilla anguilla</name>
    <name type="common">European freshwater eel</name>
    <name type="synonym">Muraena anguilla</name>
    <dbReference type="NCBI Taxonomy" id="7936"/>
    <lineage>
        <taxon>Eukaryota</taxon>
        <taxon>Metazoa</taxon>
        <taxon>Chordata</taxon>
        <taxon>Craniata</taxon>
        <taxon>Vertebrata</taxon>
        <taxon>Euteleostomi</taxon>
        <taxon>Actinopterygii</taxon>
        <taxon>Neopterygii</taxon>
        <taxon>Teleostei</taxon>
        <taxon>Anguilliformes</taxon>
        <taxon>Anguillidae</taxon>
        <taxon>Anguilla</taxon>
    </lineage>
</organism>
<dbReference type="EMBL" id="GBXM01086140">
    <property type="protein sequence ID" value="JAH22437.1"/>
    <property type="molecule type" value="Transcribed_RNA"/>
</dbReference>
<feature type="transmembrane region" description="Helical" evidence="1">
    <location>
        <begin position="32"/>
        <end position="51"/>
    </location>
</feature>
<dbReference type="AlphaFoldDB" id="A0A0E9R114"/>